<reference evidence="2" key="1">
    <citation type="submission" date="2020-05" db="UniProtKB">
        <authorList>
            <consortium name="EnsemblMetazoa"/>
        </authorList>
    </citation>
    <scope>IDENTIFICATION</scope>
    <source>
        <strain evidence="2">Aabys</strain>
    </source>
</reference>
<feature type="region of interest" description="Disordered" evidence="1">
    <location>
        <begin position="1"/>
        <end position="26"/>
    </location>
</feature>
<dbReference type="AlphaFoldDB" id="A0A1I8NJ63"/>
<proteinExistence type="predicted"/>
<name>A0A1I8NJ63_MUSDO</name>
<dbReference type="VEuPathDB" id="VectorBase:MDOMA2_013633"/>
<dbReference type="VEuPathDB" id="VectorBase:MDOA016029"/>
<evidence type="ECO:0000313" key="2">
    <source>
        <dbReference type="EnsemblMetazoa" id="MDOA016029-PA"/>
    </source>
</evidence>
<accession>A0A1I8NJ63</accession>
<dbReference type="EnsemblMetazoa" id="MDOA016029-RA">
    <property type="protein sequence ID" value="MDOA016029-PA"/>
    <property type="gene ID" value="MDOA016029"/>
</dbReference>
<feature type="compositionally biased region" description="Polar residues" evidence="1">
    <location>
        <begin position="10"/>
        <end position="26"/>
    </location>
</feature>
<evidence type="ECO:0000256" key="1">
    <source>
        <dbReference type="SAM" id="MobiDB-lite"/>
    </source>
</evidence>
<protein>
    <submittedName>
        <fullName evidence="2">Uncharacterized protein</fullName>
    </submittedName>
</protein>
<organism evidence="2">
    <name type="scientific">Musca domestica</name>
    <name type="common">House fly</name>
    <dbReference type="NCBI Taxonomy" id="7370"/>
    <lineage>
        <taxon>Eukaryota</taxon>
        <taxon>Metazoa</taxon>
        <taxon>Ecdysozoa</taxon>
        <taxon>Arthropoda</taxon>
        <taxon>Hexapoda</taxon>
        <taxon>Insecta</taxon>
        <taxon>Pterygota</taxon>
        <taxon>Neoptera</taxon>
        <taxon>Endopterygota</taxon>
        <taxon>Diptera</taxon>
        <taxon>Brachycera</taxon>
        <taxon>Muscomorpha</taxon>
        <taxon>Muscoidea</taxon>
        <taxon>Muscidae</taxon>
        <taxon>Musca</taxon>
    </lineage>
</organism>
<gene>
    <name evidence="2" type="primary">105262136</name>
</gene>
<sequence length="82" mass="9186">MSNGAVPKIRSSQSTAGDRNNDAATSHNLNKELFELKPKPKLLCIPEDCRRAVNELRKTQSLNAPKKLQHAEKSWSVIFEAK</sequence>